<evidence type="ECO:0000313" key="1">
    <source>
        <dbReference type="EMBL" id="MCL7028724.1"/>
    </source>
</evidence>
<dbReference type="AlphaFoldDB" id="A0AA41S3F5"/>
<accession>A0AA41S3F5</accession>
<comment type="caution">
    <text evidence="1">The sequence shown here is derived from an EMBL/GenBank/DDBJ whole genome shotgun (WGS) entry which is preliminary data.</text>
</comment>
<proteinExistence type="predicted"/>
<name>A0AA41S3F5_PAPNU</name>
<reference evidence="1" key="1">
    <citation type="submission" date="2022-03" db="EMBL/GenBank/DDBJ databases">
        <title>A functionally conserved STORR gene fusion in Papaver species that diverged 16.8 million years ago.</title>
        <authorList>
            <person name="Catania T."/>
        </authorList>
    </citation>
    <scope>NUCLEOTIDE SEQUENCE</scope>
    <source>
        <strain evidence="1">S-191538</strain>
    </source>
</reference>
<evidence type="ECO:0000313" key="2">
    <source>
        <dbReference type="Proteomes" id="UP001177140"/>
    </source>
</evidence>
<keyword evidence="2" id="KW-1185">Reference proteome</keyword>
<organism evidence="1 2">
    <name type="scientific">Papaver nudicaule</name>
    <name type="common">Iceland poppy</name>
    <dbReference type="NCBI Taxonomy" id="74823"/>
    <lineage>
        <taxon>Eukaryota</taxon>
        <taxon>Viridiplantae</taxon>
        <taxon>Streptophyta</taxon>
        <taxon>Embryophyta</taxon>
        <taxon>Tracheophyta</taxon>
        <taxon>Spermatophyta</taxon>
        <taxon>Magnoliopsida</taxon>
        <taxon>Ranunculales</taxon>
        <taxon>Papaveraceae</taxon>
        <taxon>Papaveroideae</taxon>
        <taxon>Papaver</taxon>
    </lineage>
</organism>
<dbReference type="Proteomes" id="UP001177140">
    <property type="component" value="Unassembled WGS sequence"/>
</dbReference>
<sequence length="115" mass="13119">MMVSPAELLSTHVQMLHHHFQTYYQTLDLDVSKLLFPTWHNPSLQKPFLCKVEEMECSITLILPGIMNRYRASQSGFIDKVGYDWIHSSGKSEILKACKSGDVMAQMEELVCVVS</sequence>
<protein>
    <submittedName>
        <fullName evidence="1">Uncharacterized protein</fullName>
    </submittedName>
</protein>
<dbReference type="EMBL" id="JAJJMA010082745">
    <property type="protein sequence ID" value="MCL7028724.1"/>
    <property type="molecule type" value="Genomic_DNA"/>
</dbReference>
<gene>
    <name evidence="1" type="ORF">MKW94_028496</name>
</gene>